<dbReference type="EMBL" id="BK015858">
    <property type="protein sequence ID" value="DAD69958.1"/>
    <property type="molecule type" value="Genomic_DNA"/>
</dbReference>
<sequence>MAYIEAERFAELKARVKAECLRRCHTGSVAEYGGEKYEYTNSPTEDHTVDVEHYEKLALPLSKIHSEKVPSLDGRRIVFDEDITEFEAALTLFETRPMTDKTRGDCETSCTGACYTGCSGDCTGGCETTCSGECQGSCTGCGSGCANTCEGSCSGGCYGCGGNCTGGCSGSCDGSCSGCSGSCSGGCSSSCSGGCKSSCTVTCGNTGCVGSCLGLCSAGCTTSCQTSCGYCGTNCTAVSK</sequence>
<evidence type="ECO:0000313" key="1">
    <source>
        <dbReference type="EMBL" id="DAD69958.1"/>
    </source>
</evidence>
<accession>A0A8S5LIW3</accession>
<name>A0A8S5LIW3_9CAUD</name>
<proteinExistence type="predicted"/>
<organism evidence="1">
    <name type="scientific">Caudovirales sp. ctFWA4</name>
    <dbReference type="NCBI Taxonomy" id="2827628"/>
    <lineage>
        <taxon>Viruses</taxon>
        <taxon>Duplodnaviria</taxon>
        <taxon>Heunggongvirae</taxon>
        <taxon>Uroviricota</taxon>
        <taxon>Caudoviricetes</taxon>
    </lineage>
</organism>
<reference evidence="1" key="1">
    <citation type="journal article" date="2021" name="Proc. Natl. Acad. Sci. U.S.A.">
        <title>A Catalog of Tens of Thousands of Viruses from Human Metagenomes Reveals Hidden Associations with Chronic Diseases.</title>
        <authorList>
            <person name="Tisza M.J."/>
            <person name="Buck C.B."/>
        </authorList>
    </citation>
    <scope>NUCLEOTIDE SEQUENCE</scope>
    <source>
        <strain evidence="1">CtFWA4</strain>
    </source>
</reference>
<protein>
    <submittedName>
        <fullName evidence="1">Nematocyst outer wall antigen evolution, nematocyst, bridge state</fullName>
    </submittedName>
</protein>